<keyword evidence="2" id="KW-0805">Transcription regulation</keyword>
<dbReference type="SUPFAM" id="SSF57701">
    <property type="entry name" value="Zn2/Cys6 DNA-binding domain"/>
    <property type="match status" value="1"/>
</dbReference>
<evidence type="ECO:0000256" key="2">
    <source>
        <dbReference type="ARBA" id="ARBA00023015"/>
    </source>
</evidence>
<dbReference type="PANTHER" id="PTHR47424:SF12">
    <property type="entry name" value="TRANSCRIPTION FACTOR ASQA"/>
    <property type="match status" value="1"/>
</dbReference>
<evidence type="ECO:0000256" key="3">
    <source>
        <dbReference type="ARBA" id="ARBA00023163"/>
    </source>
</evidence>
<dbReference type="InterPro" id="IPR051127">
    <property type="entry name" value="Fungal_SecMet_Regulators"/>
</dbReference>
<keyword evidence="3" id="KW-0804">Transcription</keyword>
<name>A0ABR3SJE2_9PEZI</name>
<dbReference type="Pfam" id="PF00172">
    <property type="entry name" value="Zn_clus"/>
    <property type="match status" value="1"/>
</dbReference>
<organism evidence="8 9">
    <name type="scientific">Neofusicoccum ribis</name>
    <dbReference type="NCBI Taxonomy" id="45134"/>
    <lineage>
        <taxon>Eukaryota</taxon>
        <taxon>Fungi</taxon>
        <taxon>Dikarya</taxon>
        <taxon>Ascomycota</taxon>
        <taxon>Pezizomycotina</taxon>
        <taxon>Dothideomycetes</taxon>
        <taxon>Dothideomycetes incertae sedis</taxon>
        <taxon>Botryosphaeriales</taxon>
        <taxon>Botryosphaeriaceae</taxon>
        <taxon>Neofusicoccum</taxon>
    </lineage>
</organism>
<dbReference type="CDD" id="cd12148">
    <property type="entry name" value="fungal_TF_MHR"/>
    <property type="match status" value="1"/>
</dbReference>
<feature type="coiled-coil region" evidence="5">
    <location>
        <begin position="71"/>
        <end position="98"/>
    </location>
</feature>
<dbReference type="Gene3D" id="4.10.240.10">
    <property type="entry name" value="Zn(2)-C6 fungal-type DNA-binding domain"/>
    <property type="match status" value="1"/>
</dbReference>
<keyword evidence="9" id="KW-1185">Reference proteome</keyword>
<dbReference type="CDD" id="cd00067">
    <property type="entry name" value="GAL4"/>
    <property type="match status" value="1"/>
</dbReference>
<dbReference type="Proteomes" id="UP001521116">
    <property type="component" value="Unassembled WGS sequence"/>
</dbReference>
<keyword evidence="5" id="KW-0175">Coiled coil</keyword>
<evidence type="ECO:0000259" key="7">
    <source>
        <dbReference type="PROSITE" id="PS50048"/>
    </source>
</evidence>
<accession>A0ABR3SJE2</accession>
<gene>
    <name evidence="8" type="ORF">SLS56_008651</name>
</gene>
<evidence type="ECO:0000256" key="5">
    <source>
        <dbReference type="SAM" id="Coils"/>
    </source>
</evidence>
<dbReference type="PROSITE" id="PS50048">
    <property type="entry name" value="ZN2_CY6_FUNGAL_2"/>
    <property type="match status" value="1"/>
</dbReference>
<protein>
    <recommendedName>
        <fullName evidence="7">Zn(2)-C6 fungal-type domain-containing protein</fullName>
    </recommendedName>
</protein>
<dbReference type="InterPro" id="IPR007219">
    <property type="entry name" value="XnlR_reg_dom"/>
</dbReference>
<evidence type="ECO:0000256" key="6">
    <source>
        <dbReference type="SAM" id="MobiDB-lite"/>
    </source>
</evidence>
<evidence type="ECO:0000313" key="8">
    <source>
        <dbReference type="EMBL" id="KAL1622604.1"/>
    </source>
</evidence>
<evidence type="ECO:0000313" key="9">
    <source>
        <dbReference type="Proteomes" id="UP001521116"/>
    </source>
</evidence>
<evidence type="ECO:0000256" key="4">
    <source>
        <dbReference type="ARBA" id="ARBA00023242"/>
    </source>
</evidence>
<dbReference type="Pfam" id="PF04082">
    <property type="entry name" value="Fungal_trans"/>
    <property type="match status" value="1"/>
</dbReference>
<dbReference type="PROSITE" id="PS00463">
    <property type="entry name" value="ZN2_CY6_FUNGAL_1"/>
    <property type="match status" value="1"/>
</dbReference>
<feature type="region of interest" description="Disordered" evidence="6">
    <location>
        <begin position="1"/>
        <end position="26"/>
    </location>
</feature>
<dbReference type="PANTHER" id="PTHR47424">
    <property type="entry name" value="REGULATORY PROTEIN GAL4"/>
    <property type="match status" value="1"/>
</dbReference>
<reference evidence="8 9" key="1">
    <citation type="submission" date="2024-02" db="EMBL/GenBank/DDBJ databases">
        <title>De novo assembly and annotation of 12 fungi associated with fruit tree decline syndrome in Ontario, Canada.</title>
        <authorList>
            <person name="Sulman M."/>
            <person name="Ellouze W."/>
            <person name="Ilyukhin E."/>
        </authorList>
    </citation>
    <scope>NUCLEOTIDE SEQUENCE [LARGE SCALE GENOMIC DNA]</scope>
    <source>
        <strain evidence="8 9">M1-105</strain>
    </source>
</reference>
<keyword evidence="4" id="KW-0539">Nucleus</keyword>
<comment type="caution">
    <text evidence="8">The sequence shown here is derived from an EMBL/GenBank/DDBJ whole genome shotgun (WGS) entry which is preliminary data.</text>
</comment>
<dbReference type="SMART" id="SM00906">
    <property type="entry name" value="Fungal_trans"/>
    <property type="match status" value="1"/>
</dbReference>
<evidence type="ECO:0000256" key="1">
    <source>
        <dbReference type="ARBA" id="ARBA00022723"/>
    </source>
</evidence>
<proteinExistence type="predicted"/>
<keyword evidence="1" id="KW-0479">Metal-binding</keyword>
<sequence>MFTTFVGVSPRESAQKGAGVPAPRPKRSQVHRACDWCRLNRVKCDNSRPCHNCKQIDRRCSNDGLNEFRSLASATKEVERLRAQIRDFERRLKAANDGNTPTPPLTPDKSRLPLEDTLEYYEARPTTWEGIHIASDFQSQNAHYYGPFSTQFFTKQLALFLAAVMNQPLLDIEPYYETGATSVPLGGLACLSLEDHINCDYLMKMQQDYLLDLFWSRQHACFPLIEQAEFRRHYESLWSESSMGVAFRKPSPIVDIVLALCIQFGAALIPRDEASRSSPSDVEDTRLAGRIYFQRCHALLNEEGNTSSVTAVQCYVYSVMYLINAGLMNSAQALLATAIQTAHTIGLHHEPPEHLMEPERELRRRLWWSLYILDSTTGMSLGRPWLTQLVSASCRLPNDSLGIAQALGPSYVSPTQDITWLSCHSQILLLVNTVRTIHAAFSDKSNDIVSQARTRSFGKDGQAREKCARFLSDCIKKLGAWAQQVPNGLKLQRQGKGGSFSTDRSRLEFDFSAPVWLQRQRLVLELRYHNYAMNLYRPFICFSPTSSSTFTPLSDNNAIACLNHAIAITNIIYQTFMETDLLNGLHCVFKYQQNAVFTAVGYSCAYPISPPTSSARKALATAISVFEQFGAGFAPASNAIHLTRELAAKVDSVINNVRSGFSTSSLSRKSSFATAAPPSSSSDHQSLASSLSTLDTAVMSSSNPSSTLGSPPMMEHVTTTGMDSMATLDPVTTGADLDSLWMSMEPASAVGNVEQLWSTTAAADGFGIRDFDFPSHGHGHPHHHQFQS</sequence>
<dbReference type="InterPro" id="IPR001138">
    <property type="entry name" value="Zn2Cys6_DnaBD"/>
</dbReference>
<feature type="domain" description="Zn(2)-C6 fungal-type" evidence="7">
    <location>
        <begin position="33"/>
        <end position="62"/>
    </location>
</feature>
<dbReference type="EMBL" id="JAJVDC020000132">
    <property type="protein sequence ID" value="KAL1622604.1"/>
    <property type="molecule type" value="Genomic_DNA"/>
</dbReference>
<dbReference type="InterPro" id="IPR036864">
    <property type="entry name" value="Zn2-C6_fun-type_DNA-bd_sf"/>
</dbReference>